<feature type="region of interest" description="Disordered" evidence="1">
    <location>
        <begin position="250"/>
        <end position="274"/>
    </location>
</feature>
<name>A0A0S6UD47_NEOTH</name>
<proteinExistence type="predicted"/>
<sequence>MAYAVAISEEKELFCRDNVIPLGDDISEGKELPRQVITVPRLFLCSNLLQAFFPLLKKEPANWNEVWLALDRFTLKVTDGGSNHFISEKPVPLDVVFDKVFEGVEESTKKEVILLNEVRAIAYAITRWLDKQETPALDLDGISILLVAPQEVLYSFANLCIYNRTREVATHPEIVDDKVVRVHEARSLLPLCWSEILYFMEHHKKARICPYCGIIFFPPPNNPGKRHCQSKPCLKAYIIDRHGGIEGYREWERNRKKKSSGKRGRPPKNRAGKK</sequence>
<gene>
    <name evidence="2" type="ORF">MTY_2238</name>
</gene>
<dbReference type="EMBL" id="DF238840">
    <property type="protein sequence ID" value="GAF26898.1"/>
    <property type="molecule type" value="Genomic_DNA"/>
</dbReference>
<dbReference type="AlphaFoldDB" id="A0A0S6UD47"/>
<dbReference type="Proteomes" id="UP000063718">
    <property type="component" value="Unassembled WGS sequence"/>
</dbReference>
<protein>
    <submittedName>
        <fullName evidence="2">Transposase and inactivated derivatives</fullName>
    </submittedName>
</protein>
<dbReference type="RefSeq" id="WP_025774615.1">
    <property type="nucleotide sequence ID" value="NZ_DF238840.1"/>
</dbReference>
<feature type="compositionally biased region" description="Basic residues" evidence="1">
    <location>
        <begin position="254"/>
        <end position="274"/>
    </location>
</feature>
<evidence type="ECO:0000313" key="2">
    <source>
        <dbReference type="EMBL" id="GAF26898.1"/>
    </source>
</evidence>
<organism evidence="2">
    <name type="scientific">Moorella thermoacetica Y72</name>
    <dbReference type="NCBI Taxonomy" id="1325331"/>
    <lineage>
        <taxon>Bacteria</taxon>
        <taxon>Bacillati</taxon>
        <taxon>Bacillota</taxon>
        <taxon>Clostridia</taxon>
        <taxon>Neomoorellales</taxon>
        <taxon>Neomoorellaceae</taxon>
        <taxon>Neomoorella</taxon>
    </lineage>
</organism>
<reference evidence="2" key="1">
    <citation type="journal article" date="2014" name="Gene">
        <title>Genome-guided analysis of transformation efficiency and carbon dioxide assimilation by Moorella thermoacetica Y72.</title>
        <authorList>
            <person name="Tsukahara K."/>
            <person name="Kita A."/>
            <person name="Nakashimada Y."/>
            <person name="Hoshino T."/>
            <person name="Murakami K."/>
        </authorList>
    </citation>
    <scope>NUCLEOTIDE SEQUENCE [LARGE SCALE GENOMIC DNA]</scope>
    <source>
        <strain evidence="2">Y72</strain>
    </source>
</reference>
<evidence type="ECO:0000256" key="1">
    <source>
        <dbReference type="SAM" id="MobiDB-lite"/>
    </source>
</evidence>
<accession>A0A0S6UD47</accession>